<comment type="caution">
    <text evidence="4">The sequence shown here is derived from an EMBL/GenBank/DDBJ whole genome shotgun (WGS) entry which is preliminary data.</text>
</comment>
<keyword evidence="2" id="KW-0560">Oxidoreductase</keyword>
<name>A0A023DDZ9_9BACL</name>
<dbReference type="PANTHER" id="PTHR44196">
    <property type="entry name" value="DEHYDROGENASE/REDUCTASE SDR FAMILY MEMBER 7B"/>
    <property type="match status" value="1"/>
</dbReference>
<dbReference type="OrthoDB" id="9793345at2"/>
<dbReference type="GO" id="GO:0016020">
    <property type="term" value="C:membrane"/>
    <property type="evidence" value="ECO:0007669"/>
    <property type="project" value="TreeGrafter"/>
</dbReference>
<dbReference type="PIRSF" id="PIRSF000126">
    <property type="entry name" value="11-beta-HSD1"/>
    <property type="match status" value="1"/>
</dbReference>
<evidence type="ECO:0000256" key="1">
    <source>
        <dbReference type="ARBA" id="ARBA00006484"/>
    </source>
</evidence>
<dbReference type="EMBL" id="BAWO01000020">
    <property type="protein sequence ID" value="GAJ39433.1"/>
    <property type="molecule type" value="Genomic_DNA"/>
</dbReference>
<dbReference type="Gene3D" id="3.40.50.720">
    <property type="entry name" value="NAD(P)-binding Rossmann-like Domain"/>
    <property type="match status" value="1"/>
</dbReference>
<dbReference type="PROSITE" id="PS00061">
    <property type="entry name" value="ADH_SHORT"/>
    <property type="match status" value="1"/>
</dbReference>
<dbReference type="InterPro" id="IPR002347">
    <property type="entry name" value="SDR_fam"/>
</dbReference>
<evidence type="ECO:0000256" key="3">
    <source>
        <dbReference type="RuleBase" id="RU000363"/>
    </source>
</evidence>
<protein>
    <submittedName>
        <fullName evidence="4">Putative oxidoreductase</fullName>
    </submittedName>
</protein>
<dbReference type="RefSeq" id="WP_017435261.1">
    <property type="nucleotide sequence ID" value="NZ_BAWO01000020.1"/>
</dbReference>
<dbReference type="Proteomes" id="UP000023561">
    <property type="component" value="Unassembled WGS sequence"/>
</dbReference>
<reference evidence="4 5" key="1">
    <citation type="submission" date="2014-04" db="EMBL/GenBank/DDBJ databases">
        <title>Whole genome shotgun sequence of Geobacillus caldoxylosilyticus NBRC 107762.</title>
        <authorList>
            <person name="Hosoyama A."/>
            <person name="Hosoyama Y."/>
            <person name="Katano-Makiyama Y."/>
            <person name="Tsuchikane K."/>
            <person name="Ohji S."/>
            <person name="Ichikawa N."/>
            <person name="Yamazoe A."/>
            <person name="Fujita N."/>
        </authorList>
    </citation>
    <scope>NUCLEOTIDE SEQUENCE [LARGE SCALE GENOMIC DNA]</scope>
    <source>
        <strain evidence="4 5">NBRC 107762</strain>
    </source>
</reference>
<evidence type="ECO:0000313" key="4">
    <source>
        <dbReference type="EMBL" id="GAJ39433.1"/>
    </source>
</evidence>
<accession>A0A023DDZ9</accession>
<dbReference type="SUPFAM" id="SSF51735">
    <property type="entry name" value="NAD(P)-binding Rossmann-fold domains"/>
    <property type="match status" value="1"/>
</dbReference>
<dbReference type="FunFam" id="3.40.50.720:FF:000047">
    <property type="entry name" value="NADP-dependent L-serine/L-allo-threonine dehydrogenase"/>
    <property type="match status" value="1"/>
</dbReference>
<dbReference type="PANTHER" id="PTHR44196:SF1">
    <property type="entry name" value="DEHYDROGENASE_REDUCTASE SDR FAMILY MEMBER 7B"/>
    <property type="match status" value="1"/>
</dbReference>
<evidence type="ECO:0000313" key="5">
    <source>
        <dbReference type="Proteomes" id="UP000023561"/>
    </source>
</evidence>
<evidence type="ECO:0000256" key="2">
    <source>
        <dbReference type="ARBA" id="ARBA00023002"/>
    </source>
</evidence>
<comment type="similarity">
    <text evidence="1 3">Belongs to the short-chain dehydrogenases/reductases (SDR) family.</text>
</comment>
<dbReference type="Pfam" id="PF00106">
    <property type="entry name" value="adh_short"/>
    <property type="match status" value="1"/>
</dbReference>
<dbReference type="GO" id="GO:0016616">
    <property type="term" value="F:oxidoreductase activity, acting on the CH-OH group of donors, NAD or NADP as acceptor"/>
    <property type="evidence" value="ECO:0007669"/>
    <property type="project" value="UniProtKB-ARBA"/>
</dbReference>
<dbReference type="PRINTS" id="PR00081">
    <property type="entry name" value="GDHRDH"/>
</dbReference>
<gene>
    <name evidence="4" type="ORF">GCA01S_020_00340</name>
</gene>
<dbReference type="AlphaFoldDB" id="A0A023DDZ9"/>
<proteinExistence type="inferred from homology"/>
<keyword evidence="5" id="KW-1185">Reference proteome</keyword>
<dbReference type="PRINTS" id="PR00080">
    <property type="entry name" value="SDRFAMILY"/>
</dbReference>
<dbReference type="InterPro" id="IPR020904">
    <property type="entry name" value="Sc_DH/Rdtase_CS"/>
</dbReference>
<dbReference type="InterPro" id="IPR036291">
    <property type="entry name" value="NAD(P)-bd_dom_sf"/>
</dbReference>
<organism evidence="4 5">
    <name type="scientific">Parageobacillus caldoxylosilyticus NBRC 107762</name>
    <dbReference type="NCBI Taxonomy" id="1220594"/>
    <lineage>
        <taxon>Bacteria</taxon>
        <taxon>Bacillati</taxon>
        <taxon>Bacillota</taxon>
        <taxon>Bacilli</taxon>
        <taxon>Bacillales</taxon>
        <taxon>Anoxybacillaceae</taxon>
        <taxon>Saccharococcus</taxon>
    </lineage>
</organism>
<sequence length="262" mass="29288">MKLEGKHIVITGASGGIGEQIAYEAARQKAVPILLARNVEKLQAIAQQIERTYRVPCHYFRLDVSDIAAVEDVFQQLFDQLGAVDVLVNNAGFGVFRYVEDIDVEEMKAMFAVNVFGLIACTKAVYSHMKARRSGHIINIASQAGKLATPKSSVYAATKHAVLGFTDSLRMEAERYGIFVTAVNPGPIRTNFFQVADQSGEYVKNVERWMLAPEKVAKRVVSVMMTPTREVNMPRWMNAGSQLHRLFPSLFEKVAKRAFFKK</sequence>